<dbReference type="InterPro" id="IPR021315">
    <property type="entry name" value="Gap/Sap"/>
</dbReference>
<accession>A0ABS9IPL2</accession>
<evidence type="ECO:0000313" key="2">
    <source>
        <dbReference type="EMBL" id="MCF8587501.1"/>
    </source>
</evidence>
<comment type="caution">
    <text evidence="2">The sequence shown here is derived from an EMBL/GenBank/DDBJ whole genome shotgun (WGS) entry which is preliminary data.</text>
</comment>
<keyword evidence="3" id="KW-1185">Reference proteome</keyword>
<name>A0ABS9IPL2_9ACTN</name>
<reference evidence="2 3" key="1">
    <citation type="submission" date="2022-01" db="EMBL/GenBank/DDBJ databases">
        <authorList>
            <person name="Huang Y."/>
        </authorList>
    </citation>
    <scope>NUCLEOTIDE SEQUENCE [LARGE SCALE GENOMIC DNA]</scope>
    <source>
        <strain evidence="2 3">HY366</strain>
    </source>
</reference>
<feature type="transmembrane region" description="Helical" evidence="1">
    <location>
        <begin position="12"/>
        <end position="33"/>
    </location>
</feature>
<sequence>MLGAVVGDLLPLAVGVAVSPVPIIAAILMLMGVHARTASLGFACGWTIGVAAATTLFVFLGQAMDGSPAGRGWIKLALGVVLVAFGVHQWRSRSAEATTPKWMSAIDEMTVLPGAGIGFVLAAINPKNLMLCAAAGITIGGAGLSGSGDVVAVIVYTAIASATVAVPVIGFQFAADRLRAPLDSLKTWLQENSQSVMAVLILVIGAVLIGKGIGGVTA</sequence>
<dbReference type="Proteomes" id="UP001200110">
    <property type="component" value="Unassembled WGS sequence"/>
</dbReference>
<proteinExistence type="predicted"/>
<dbReference type="RefSeq" id="WP_236996737.1">
    <property type="nucleotide sequence ID" value="NZ_JAKKOR010000002.1"/>
</dbReference>
<feature type="transmembrane region" description="Helical" evidence="1">
    <location>
        <begin position="196"/>
        <end position="216"/>
    </location>
</feature>
<keyword evidence="1" id="KW-0812">Transmembrane</keyword>
<dbReference type="EMBL" id="JAKKOR010000002">
    <property type="protein sequence ID" value="MCF8587501.1"/>
    <property type="molecule type" value="Genomic_DNA"/>
</dbReference>
<organism evidence="2 3">
    <name type="scientific">Gordonia liuliyuniae</name>
    <dbReference type="NCBI Taxonomy" id="2911517"/>
    <lineage>
        <taxon>Bacteria</taxon>
        <taxon>Bacillati</taxon>
        <taxon>Actinomycetota</taxon>
        <taxon>Actinomycetes</taxon>
        <taxon>Mycobacteriales</taxon>
        <taxon>Gordoniaceae</taxon>
        <taxon>Gordonia</taxon>
    </lineage>
</organism>
<keyword evidence="1" id="KW-0472">Membrane</keyword>
<feature type="transmembrane region" description="Helical" evidence="1">
    <location>
        <begin position="129"/>
        <end position="147"/>
    </location>
</feature>
<feature type="transmembrane region" description="Helical" evidence="1">
    <location>
        <begin position="72"/>
        <end position="90"/>
    </location>
</feature>
<feature type="transmembrane region" description="Helical" evidence="1">
    <location>
        <begin position="39"/>
        <end position="60"/>
    </location>
</feature>
<evidence type="ECO:0000313" key="3">
    <source>
        <dbReference type="Proteomes" id="UP001200110"/>
    </source>
</evidence>
<protein>
    <submittedName>
        <fullName evidence="2">GAP family protein</fullName>
    </submittedName>
</protein>
<feature type="transmembrane region" description="Helical" evidence="1">
    <location>
        <begin position="153"/>
        <end position="175"/>
    </location>
</feature>
<evidence type="ECO:0000256" key="1">
    <source>
        <dbReference type="SAM" id="Phobius"/>
    </source>
</evidence>
<keyword evidence="1" id="KW-1133">Transmembrane helix</keyword>
<dbReference type="Pfam" id="PF11139">
    <property type="entry name" value="SfLAP"/>
    <property type="match status" value="1"/>
</dbReference>
<feature type="transmembrane region" description="Helical" evidence="1">
    <location>
        <begin position="102"/>
        <end position="122"/>
    </location>
</feature>
<gene>
    <name evidence="2" type="ORF">L5G33_03340</name>
</gene>